<dbReference type="InterPro" id="IPR005488">
    <property type="entry name" value="Etherase_MurQ"/>
</dbReference>
<dbReference type="Pfam" id="PF22645">
    <property type="entry name" value="GKRP_SIS_N"/>
    <property type="match status" value="1"/>
</dbReference>
<comment type="subunit">
    <text evidence="3">Homodimer.</text>
</comment>
<dbReference type="InterPro" id="IPR040190">
    <property type="entry name" value="MURQ/GCKR"/>
</dbReference>
<feature type="domain" description="SIS" evidence="5">
    <location>
        <begin position="68"/>
        <end position="230"/>
    </location>
</feature>
<organism evidence="6 7">
    <name type="scientific">Acidiferrimicrobium australe</name>
    <dbReference type="NCBI Taxonomy" id="2664430"/>
    <lineage>
        <taxon>Bacteria</taxon>
        <taxon>Bacillati</taxon>
        <taxon>Actinomycetota</taxon>
        <taxon>Acidimicrobiia</taxon>
        <taxon>Acidimicrobiales</taxon>
        <taxon>Acidimicrobiaceae</taxon>
        <taxon>Acidiferrimicrobium</taxon>
    </lineage>
</organism>
<dbReference type="EC" id="4.2.1.126" evidence="3"/>
<keyword evidence="7" id="KW-1185">Reference proteome</keyword>
<dbReference type="InterPro" id="IPR005486">
    <property type="entry name" value="Glucokinase_regulatory_CS"/>
</dbReference>
<dbReference type="Gene3D" id="1.10.8.1080">
    <property type="match status" value="1"/>
</dbReference>
<reference evidence="6 7" key="1">
    <citation type="submission" date="2019-11" db="EMBL/GenBank/DDBJ databases">
        <title>Acidiferrimicrobium australis gen. nov., sp. nov., an acidophilic and obligately heterotrophic, member of the Actinobacteria that catalyses dissimilatory oxido- reduction of iron isolated from metal-rich acidic water in Chile.</title>
        <authorList>
            <person name="Gonzalez D."/>
            <person name="Huber K."/>
            <person name="Hedrich S."/>
            <person name="Rojas-Villalobos C."/>
            <person name="Quatrini R."/>
            <person name="Dinamarca M.A."/>
            <person name="Schwarz A."/>
            <person name="Canales C."/>
            <person name="Nancucheo I."/>
        </authorList>
    </citation>
    <scope>NUCLEOTIDE SEQUENCE [LARGE SCALE GENOMIC DNA]</scope>
    <source>
        <strain evidence="6 7">USS-CCA1</strain>
    </source>
</reference>
<evidence type="ECO:0000256" key="4">
    <source>
        <dbReference type="SAM" id="MobiDB-lite"/>
    </source>
</evidence>
<feature type="active site" evidence="3">
    <location>
        <position position="127"/>
    </location>
</feature>
<comment type="catalytic activity">
    <reaction evidence="3">
        <text>N-acetyl-D-muramate 6-phosphate + H2O = N-acetyl-D-glucosamine 6-phosphate + (R)-lactate</text>
        <dbReference type="Rhea" id="RHEA:26410"/>
        <dbReference type="ChEBI" id="CHEBI:15377"/>
        <dbReference type="ChEBI" id="CHEBI:16004"/>
        <dbReference type="ChEBI" id="CHEBI:57513"/>
        <dbReference type="ChEBI" id="CHEBI:58722"/>
        <dbReference type="EC" id="4.2.1.126"/>
    </reaction>
</comment>
<evidence type="ECO:0000313" key="6">
    <source>
        <dbReference type="EMBL" id="MST33749.1"/>
    </source>
</evidence>
<gene>
    <name evidence="3" type="primary">murQ</name>
    <name evidence="6" type="ORF">GHK86_13615</name>
</gene>
<dbReference type="GO" id="GO:0016829">
    <property type="term" value="F:lyase activity"/>
    <property type="evidence" value="ECO:0007669"/>
    <property type="project" value="UniProtKB-KW"/>
</dbReference>
<dbReference type="Proteomes" id="UP000437736">
    <property type="component" value="Unassembled WGS sequence"/>
</dbReference>
<keyword evidence="1 3" id="KW-0456">Lyase</keyword>
<evidence type="ECO:0000256" key="3">
    <source>
        <dbReference type="HAMAP-Rule" id="MF_00068"/>
    </source>
</evidence>
<evidence type="ECO:0000259" key="5">
    <source>
        <dbReference type="PROSITE" id="PS51464"/>
    </source>
</evidence>
<dbReference type="EMBL" id="WJHE01000708">
    <property type="protein sequence ID" value="MST33749.1"/>
    <property type="molecule type" value="Genomic_DNA"/>
</dbReference>
<evidence type="ECO:0000256" key="1">
    <source>
        <dbReference type="ARBA" id="ARBA00023239"/>
    </source>
</evidence>
<feature type="active site" description="Proton donor" evidence="3">
    <location>
        <position position="96"/>
    </location>
</feature>
<dbReference type="HAMAP" id="MF_00068">
    <property type="entry name" value="MurQ"/>
    <property type="match status" value="1"/>
</dbReference>
<dbReference type="Gene3D" id="3.40.50.10490">
    <property type="entry name" value="Glucose-6-phosphate isomerase like protein, domain 1"/>
    <property type="match status" value="1"/>
</dbReference>
<dbReference type="InterPro" id="IPR046348">
    <property type="entry name" value="SIS_dom_sf"/>
</dbReference>
<comment type="similarity">
    <text evidence="3">Belongs to the GCKR-like family. MurNAc-6-P etherase subfamily.</text>
</comment>
<dbReference type="NCBIfam" id="NF009222">
    <property type="entry name" value="PRK12570.1"/>
    <property type="match status" value="1"/>
</dbReference>
<evidence type="ECO:0000313" key="7">
    <source>
        <dbReference type="Proteomes" id="UP000437736"/>
    </source>
</evidence>
<dbReference type="SUPFAM" id="SSF53697">
    <property type="entry name" value="SIS domain"/>
    <property type="match status" value="1"/>
</dbReference>
<dbReference type="PROSITE" id="PS51464">
    <property type="entry name" value="SIS"/>
    <property type="match status" value="1"/>
</dbReference>
<dbReference type="CDD" id="cd05007">
    <property type="entry name" value="SIS_Etherase"/>
    <property type="match status" value="1"/>
</dbReference>
<accession>A0ABW9QV55</accession>
<comment type="caution">
    <text evidence="6">The sequence shown here is derived from an EMBL/GenBank/DDBJ whole genome shotgun (WGS) entry which is preliminary data.</text>
</comment>
<dbReference type="InterPro" id="IPR001347">
    <property type="entry name" value="SIS_dom"/>
</dbReference>
<protein>
    <recommendedName>
        <fullName evidence="3">N-acetylmuramic acid 6-phosphate etherase</fullName>
        <shortName evidence="3">MurNAc-6-P etherase</shortName>
        <ecNumber evidence="3">4.2.1.126</ecNumber>
    </recommendedName>
    <alternativeName>
        <fullName evidence="3">N-acetylmuramic acid 6-phosphate hydrolase</fullName>
    </alternativeName>
    <alternativeName>
        <fullName evidence="3">N-acetylmuramic acid 6-phosphate lyase</fullName>
    </alternativeName>
</protein>
<name>A0ABW9QV55_9ACTN</name>
<comment type="pathway">
    <text evidence="3">Amino-sugar metabolism; N-acetylmuramate degradation.</text>
</comment>
<proteinExistence type="inferred from homology"/>
<feature type="region of interest" description="Disordered" evidence="4">
    <location>
        <begin position="1"/>
        <end position="28"/>
    </location>
</feature>
<sequence>MTLEESADGGTGGPLRVSSPTEERNPRTLDIDAVPVLTLLELINDEDATVAGVVRRVLPDLATLVEITVERLRAGGRVHYFGAGTSGRLGLLDAAEIPPTYGLASGVFVAHLAGGDDAFRVAREGSEDDDAQGEAEARAAVAPGDVVIGLASSGYTPYVRGGLRGGRGVGAHTALVTSNPGAPLAAEADTFICVDTGPEVITGSTRMKSGTAQKLVLNTFSTAVMVRTGRTWSNLMVEMVPSNRKLQGRVLRMLGQATGQDEARCEAALSAAGGEAKTALVMLRAGVGAGAAREALTASDNVVAAALDRLRGREGAPAT</sequence>
<keyword evidence="2 3" id="KW-0119">Carbohydrate metabolism</keyword>
<comment type="miscellaneous">
    <text evidence="3">A lyase-type mechanism (elimination/hydration) is suggested for the cleavage of the lactyl ether bond of MurNAc 6-phosphate, with the formation of an alpha,beta-unsaturated aldehyde intermediate with (E)-stereochemistry, followed by the syn addition of water to give product.</text>
</comment>
<dbReference type="PANTHER" id="PTHR10088:SF4">
    <property type="entry name" value="GLUCOKINASE REGULATORY PROTEIN"/>
    <property type="match status" value="1"/>
</dbReference>
<evidence type="ECO:0000256" key="2">
    <source>
        <dbReference type="ARBA" id="ARBA00023277"/>
    </source>
</evidence>
<dbReference type="PANTHER" id="PTHR10088">
    <property type="entry name" value="GLUCOKINASE REGULATORY PROTEIN"/>
    <property type="match status" value="1"/>
</dbReference>
<comment type="function">
    <text evidence="3">Specifically catalyzes the cleavage of the D-lactyl ether substituent of MurNAc 6-phosphate, producing GlcNAc 6-phosphate and D-lactate.</text>
</comment>
<dbReference type="PROSITE" id="PS01272">
    <property type="entry name" value="GCKR"/>
    <property type="match status" value="1"/>
</dbReference>
<dbReference type="NCBIfam" id="NF003915">
    <property type="entry name" value="PRK05441.1"/>
    <property type="match status" value="1"/>
</dbReference>